<proteinExistence type="predicted"/>
<name>A0A5N4BVI0_9FLAO</name>
<dbReference type="Proteomes" id="UP000326384">
    <property type="component" value="Unassembled WGS sequence"/>
</dbReference>
<reference evidence="1 2" key="1">
    <citation type="journal article" date="2019" name="Stand. Genomic Sci.">
        <title>Draft Whole-Genome Sequence of a Novel Chryseobacterium viscerum Strain Isolated from Fresh Water at Dripping Springs, New Mexico.</title>
        <authorList>
            <person name="Kyndt J.A."/>
            <person name="Moore T.C."/>
        </authorList>
    </citation>
    <scope>NUCLEOTIDE SEQUENCE [LARGE SCALE GENOMIC DNA]</scope>
    <source>
        <strain evidence="1 2">DPS</strain>
    </source>
</reference>
<protein>
    <submittedName>
        <fullName evidence="1">Uncharacterized protein</fullName>
    </submittedName>
</protein>
<accession>A0A5N4BVI0</accession>
<evidence type="ECO:0000313" key="2">
    <source>
        <dbReference type="Proteomes" id="UP000326384"/>
    </source>
</evidence>
<evidence type="ECO:0000313" key="1">
    <source>
        <dbReference type="EMBL" id="KAB1232458.1"/>
    </source>
</evidence>
<gene>
    <name evidence="1" type="ORF">F8D52_01460</name>
</gene>
<dbReference type="RefSeq" id="WP_152288703.1">
    <property type="nucleotide sequence ID" value="NZ_VTPV01000001.1"/>
</dbReference>
<sequence>MDCYAQHFRHILLLVPKGKITSLTTQKNWEQMRVIPDQEVKSENALKTAHLKILKNILATGAKTELTLPEIKNLINTLEQ</sequence>
<comment type="caution">
    <text evidence="1">The sequence shown here is derived from an EMBL/GenBank/DDBJ whole genome shotgun (WGS) entry which is preliminary data.</text>
</comment>
<dbReference type="EMBL" id="VTPV01000001">
    <property type="protein sequence ID" value="KAB1232458.1"/>
    <property type="molecule type" value="Genomic_DNA"/>
</dbReference>
<organism evidence="1 2">
    <name type="scientific">Chryseobacterium viscerum</name>
    <dbReference type="NCBI Taxonomy" id="1037377"/>
    <lineage>
        <taxon>Bacteria</taxon>
        <taxon>Pseudomonadati</taxon>
        <taxon>Bacteroidota</taxon>
        <taxon>Flavobacteriia</taxon>
        <taxon>Flavobacteriales</taxon>
        <taxon>Weeksellaceae</taxon>
        <taxon>Chryseobacterium group</taxon>
        <taxon>Chryseobacterium</taxon>
    </lineage>
</organism>
<keyword evidence="2" id="KW-1185">Reference proteome</keyword>